<name>A0A9Q0US50_SALPP</name>
<reference evidence="2" key="2">
    <citation type="journal article" date="2023" name="Int. J. Mol. Sci.">
        <title>De Novo Assembly and Annotation of 11 Diverse Shrub Willow (Salix) Genomes Reveals Novel Gene Organization in Sex-Linked Regions.</title>
        <authorList>
            <person name="Hyden B."/>
            <person name="Feng K."/>
            <person name="Yates T.B."/>
            <person name="Jawdy S."/>
            <person name="Cereghino C."/>
            <person name="Smart L.B."/>
            <person name="Muchero W."/>
        </authorList>
    </citation>
    <scope>NUCLEOTIDE SEQUENCE</scope>
    <source>
        <tissue evidence="2">Shoot tip</tissue>
    </source>
</reference>
<feature type="region of interest" description="Disordered" evidence="1">
    <location>
        <begin position="15"/>
        <end position="49"/>
    </location>
</feature>
<reference evidence="2" key="1">
    <citation type="submission" date="2022-11" db="EMBL/GenBank/DDBJ databases">
        <authorList>
            <person name="Hyden B.L."/>
            <person name="Feng K."/>
            <person name="Yates T."/>
            <person name="Jawdy S."/>
            <person name="Smart L.B."/>
            <person name="Muchero W."/>
        </authorList>
    </citation>
    <scope>NUCLEOTIDE SEQUENCE</scope>
    <source>
        <tissue evidence="2">Shoot tip</tissue>
    </source>
</reference>
<comment type="caution">
    <text evidence="2">The sequence shown here is derived from an EMBL/GenBank/DDBJ whole genome shotgun (WGS) entry which is preliminary data.</text>
</comment>
<feature type="compositionally biased region" description="Low complexity" evidence="1">
    <location>
        <begin position="38"/>
        <end position="49"/>
    </location>
</feature>
<feature type="region of interest" description="Disordered" evidence="1">
    <location>
        <begin position="66"/>
        <end position="111"/>
    </location>
</feature>
<accession>A0A9Q0US50</accession>
<sequence length="144" mass="15837">MALSLHHSLSRITYSIDPESQPPQLSLDYIPSSPKENPSTPSSLSLKSSTSFLPLRELLLLSPSPSRKSRTCLADRDEMTEEGGCEQNGSRRRCKSRGSQTGSIGCASPSSNRRENKCILFCILAVRSVQLRLQRAVYDLVVIG</sequence>
<protein>
    <submittedName>
        <fullName evidence="2">RETICULON-LIKE PROTEIN B18</fullName>
    </submittedName>
</protein>
<evidence type="ECO:0000256" key="1">
    <source>
        <dbReference type="SAM" id="MobiDB-lite"/>
    </source>
</evidence>
<proteinExistence type="predicted"/>
<keyword evidence="3" id="KW-1185">Reference proteome</keyword>
<dbReference type="OrthoDB" id="783438at2759"/>
<evidence type="ECO:0000313" key="3">
    <source>
        <dbReference type="Proteomes" id="UP001151532"/>
    </source>
</evidence>
<gene>
    <name evidence="2" type="ORF">OIU79_002130</name>
</gene>
<evidence type="ECO:0000313" key="2">
    <source>
        <dbReference type="EMBL" id="KAJ6734992.1"/>
    </source>
</evidence>
<feature type="compositionally biased region" description="Polar residues" evidence="1">
    <location>
        <begin position="97"/>
        <end position="111"/>
    </location>
</feature>
<dbReference type="EMBL" id="JAPFFK010000011">
    <property type="protein sequence ID" value="KAJ6734992.1"/>
    <property type="molecule type" value="Genomic_DNA"/>
</dbReference>
<organism evidence="2 3">
    <name type="scientific">Salix purpurea</name>
    <name type="common">Purple osier willow</name>
    <dbReference type="NCBI Taxonomy" id="77065"/>
    <lineage>
        <taxon>Eukaryota</taxon>
        <taxon>Viridiplantae</taxon>
        <taxon>Streptophyta</taxon>
        <taxon>Embryophyta</taxon>
        <taxon>Tracheophyta</taxon>
        <taxon>Spermatophyta</taxon>
        <taxon>Magnoliopsida</taxon>
        <taxon>eudicotyledons</taxon>
        <taxon>Gunneridae</taxon>
        <taxon>Pentapetalae</taxon>
        <taxon>rosids</taxon>
        <taxon>fabids</taxon>
        <taxon>Malpighiales</taxon>
        <taxon>Salicaceae</taxon>
        <taxon>Saliceae</taxon>
        <taxon>Salix</taxon>
    </lineage>
</organism>
<dbReference type="Proteomes" id="UP001151532">
    <property type="component" value="Chromosome 17"/>
</dbReference>
<dbReference type="AlphaFoldDB" id="A0A9Q0US50"/>